<organism evidence="2 3">
    <name type="scientific">Ectobacillus funiculus</name>
    <dbReference type="NCBI Taxonomy" id="137993"/>
    <lineage>
        <taxon>Bacteria</taxon>
        <taxon>Bacillati</taxon>
        <taxon>Bacillota</taxon>
        <taxon>Bacilli</taxon>
        <taxon>Bacillales</taxon>
        <taxon>Bacillaceae</taxon>
        <taxon>Ectobacillus</taxon>
    </lineage>
</organism>
<dbReference type="Proteomes" id="UP001589609">
    <property type="component" value="Unassembled WGS sequence"/>
</dbReference>
<comment type="caution">
    <text evidence="2">The sequence shown here is derived from an EMBL/GenBank/DDBJ whole genome shotgun (WGS) entry which is preliminary data.</text>
</comment>
<dbReference type="InterPro" id="IPR000241">
    <property type="entry name" value="RlmKL-like_Mtase"/>
</dbReference>
<proteinExistence type="predicted"/>
<dbReference type="Pfam" id="PF01170">
    <property type="entry name" value="UPF0020"/>
    <property type="match status" value="1"/>
</dbReference>
<keyword evidence="3" id="KW-1185">Reference proteome</keyword>
<dbReference type="PANTHER" id="PTHR14911:SF13">
    <property type="entry name" value="TRNA (GUANINE(6)-N2)-METHYLTRANSFERASE THUMP3"/>
    <property type="match status" value="1"/>
</dbReference>
<feature type="domain" description="Ribosomal RNA large subunit methyltransferase K/L-like methyltransferase" evidence="1">
    <location>
        <begin position="150"/>
        <end position="247"/>
    </location>
</feature>
<dbReference type="GO" id="GO:0008168">
    <property type="term" value="F:methyltransferase activity"/>
    <property type="evidence" value="ECO:0007669"/>
    <property type="project" value="UniProtKB-KW"/>
</dbReference>
<evidence type="ECO:0000313" key="2">
    <source>
        <dbReference type="EMBL" id="MFB9760462.1"/>
    </source>
</evidence>
<keyword evidence="2" id="KW-0808">Transferase</keyword>
<sequence>MLHIYNYAYREGEDALCALEMRSLFGKDSQSSTLESNLKVDPSRSPFIRERIDVIYEGYHLQDIIKQVQDLPIIEATFKVIFIQNGDLAESEKVDFEQRRTIEREIGLHIPGEPDLLNPELLFGIMKINGRWVFGHYHKNKAAWLHHQKKPHSYSTSLSTRVARAVANIAVPDPTGIKAIDPCCGIGTVLVEALSMGINIVGSDINPLVLPGARENIAHFGLVGEVIRKDIRSISSSYDVAIIDMPYNLFSVITPEEQLEMLESAWGFTDKLVIVTLELIDSIIIKAGFEIVDRCVVKKGTFTRQIIVCEKSSGKI</sequence>
<dbReference type="RefSeq" id="WP_379950836.1">
    <property type="nucleotide sequence ID" value="NZ_JBHMAF010000150.1"/>
</dbReference>
<dbReference type="CDD" id="cd02440">
    <property type="entry name" value="AdoMet_MTases"/>
    <property type="match status" value="1"/>
</dbReference>
<keyword evidence="2" id="KW-0489">Methyltransferase</keyword>
<evidence type="ECO:0000313" key="3">
    <source>
        <dbReference type="Proteomes" id="UP001589609"/>
    </source>
</evidence>
<evidence type="ECO:0000259" key="1">
    <source>
        <dbReference type="Pfam" id="PF01170"/>
    </source>
</evidence>
<gene>
    <name evidence="2" type="ORF">ACFFMS_19235</name>
</gene>
<reference evidence="2 3" key="1">
    <citation type="submission" date="2024-09" db="EMBL/GenBank/DDBJ databases">
        <authorList>
            <person name="Sun Q."/>
            <person name="Mori K."/>
        </authorList>
    </citation>
    <scope>NUCLEOTIDE SEQUENCE [LARGE SCALE GENOMIC DNA]</scope>
    <source>
        <strain evidence="2 3">JCM 11201</strain>
    </source>
</reference>
<accession>A0ABV5WJ90</accession>
<dbReference type="SUPFAM" id="SSF53335">
    <property type="entry name" value="S-adenosyl-L-methionine-dependent methyltransferases"/>
    <property type="match status" value="1"/>
</dbReference>
<name>A0ABV5WJ90_9BACI</name>
<dbReference type="EMBL" id="JBHMAF010000150">
    <property type="protein sequence ID" value="MFB9760462.1"/>
    <property type="molecule type" value="Genomic_DNA"/>
</dbReference>
<dbReference type="PANTHER" id="PTHR14911">
    <property type="entry name" value="THUMP DOMAIN-CONTAINING"/>
    <property type="match status" value="1"/>
</dbReference>
<dbReference type="InterPro" id="IPR029063">
    <property type="entry name" value="SAM-dependent_MTases_sf"/>
</dbReference>
<protein>
    <submittedName>
        <fullName evidence="2">TRM11 family SAM-dependent methyltransferase</fullName>
    </submittedName>
</protein>
<dbReference type="Gene3D" id="3.40.50.150">
    <property type="entry name" value="Vaccinia Virus protein VP39"/>
    <property type="match status" value="1"/>
</dbReference>
<dbReference type="GO" id="GO:0032259">
    <property type="term" value="P:methylation"/>
    <property type="evidence" value="ECO:0007669"/>
    <property type="project" value="UniProtKB-KW"/>
</dbReference>